<feature type="compositionally biased region" description="Basic and acidic residues" evidence="1">
    <location>
        <begin position="98"/>
        <end position="108"/>
    </location>
</feature>
<name>A0AAD9YZR3_9LECA</name>
<organism evidence="2 3">
    <name type="scientific">Lepraria neglecta</name>
    <dbReference type="NCBI Taxonomy" id="209136"/>
    <lineage>
        <taxon>Eukaryota</taxon>
        <taxon>Fungi</taxon>
        <taxon>Dikarya</taxon>
        <taxon>Ascomycota</taxon>
        <taxon>Pezizomycotina</taxon>
        <taxon>Lecanoromycetes</taxon>
        <taxon>OSLEUM clade</taxon>
        <taxon>Lecanoromycetidae</taxon>
        <taxon>Lecanorales</taxon>
        <taxon>Lecanorineae</taxon>
        <taxon>Stereocaulaceae</taxon>
        <taxon>Lepraria</taxon>
    </lineage>
</organism>
<accession>A0AAD9YZR3</accession>
<reference evidence="2" key="1">
    <citation type="submission" date="2022-11" db="EMBL/GenBank/DDBJ databases">
        <title>Chromosomal genome sequence assembly and mating type (MAT) locus characterization of the leprose asexual lichenized fungus Lepraria neglecta (Nyl.) Erichsen.</title>
        <authorList>
            <person name="Allen J.L."/>
            <person name="Pfeffer B."/>
        </authorList>
    </citation>
    <scope>NUCLEOTIDE SEQUENCE</scope>
    <source>
        <strain evidence="2">Allen 5258</strain>
    </source>
</reference>
<evidence type="ECO:0000313" key="2">
    <source>
        <dbReference type="EMBL" id="KAK3166748.1"/>
    </source>
</evidence>
<evidence type="ECO:0000256" key="1">
    <source>
        <dbReference type="SAM" id="MobiDB-lite"/>
    </source>
</evidence>
<dbReference type="EMBL" id="JASNWA010000011">
    <property type="protein sequence ID" value="KAK3166748.1"/>
    <property type="molecule type" value="Genomic_DNA"/>
</dbReference>
<protein>
    <submittedName>
        <fullName evidence="2">Uncharacterized protein</fullName>
    </submittedName>
</protein>
<dbReference type="AlphaFoldDB" id="A0AAD9YZR3"/>
<feature type="region of interest" description="Disordered" evidence="1">
    <location>
        <begin position="82"/>
        <end position="108"/>
    </location>
</feature>
<comment type="caution">
    <text evidence="2">The sequence shown here is derived from an EMBL/GenBank/DDBJ whole genome shotgun (WGS) entry which is preliminary data.</text>
</comment>
<dbReference type="Proteomes" id="UP001276659">
    <property type="component" value="Unassembled WGS sequence"/>
</dbReference>
<feature type="compositionally biased region" description="Basic and acidic residues" evidence="1">
    <location>
        <begin position="46"/>
        <end position="56"/>
    </location>
</feature>
<proteinExistence type="predicted"/>
<feature type="region of interest" description="Disordered" evidence="1">
    <location>
        <begin position="1"/>
        <end position="70"/>
    </location>
</feature>
<evidence type="ECO:0000313" key="3">
    <source>
        <dbReference type="Proteomes" id="UP001276659"/>
    </source>
</evidence>
<sequence>MANKDEQEMTSNEPEELKAEGLSIHTNAMMLKGMKDVAESDPEQQEAYRAEQEAKKRAGASSRSENADIAKETFTKEWLKALSLDDEADEKATPSAKTKAETKGHATK</sequence>
<keyword evidence="3" id="KW-1185">Reference proteome</keyword>
<gene>
    <name evidence="2" type="ORF">OEA41_009873</name>
</gene>